<feature type="modified residue" description="4-aspartylphosphate" evidence="1">
    <location>
        <position position="60"/>
    </location>
</feature>
<evidence type="ECO:0000313" key="4">
    <source>
        <dbReference type="EMBL" id="GLR13468.1"/>
    </source>
</evidence>
<dbReference type="Gene3D" id="3.40.50.2300">
    <property type="match status" value="1"/>
</dbReference>
<feature type="domain" description="HTH LytTR-type" evidence="3">
    <location>
        <begin position="155"/>
        <end position="259"/>
    </location>
</feature>
<dbReference type="SMART" id="SM00850">
    <property type="entry name" value="LytTR"/>
    <property type="match status" value="1"/>
</dbReference>
<feature type="domain" description="Response regulatory" evidence="2">
    <location>
        <begin position="9"/>
        <end position="123"/>
    </location>
</feature>
<dbReference type="Pfam" id="PF04397">
    <property type="entry name" value="LytTR"/>
    <property type="match status" value="1"/>
</dbReference>
<proteinExistence type="predicted"/>
<dbReference type="InterPro" id="IPR001789">
    <property type="entry name" value="Sig_transdc_resp-reg_receiver"/>
</dbReference>
<dbReference type="Proteomes" id="UP001156706">
    <property type="component" value="Unassembled WGS sequence"/>
</dbReference>
<reference evidence="5" key="1">
    <citation type="journal article" date="2019" name="Int. J. Syst. Evol. Microbiol.">
        <title>The Global Catalogue of Microorganisms (GCM) 10K type strain sequencing project: providing services to taxonomists for standard genome sequencing and annotation.</title>
        <authorList>
            <consortium name="The Broad Institute Genomics Platform"/>
            <consortium name="The Broad Institute Genome Sequencing Center for Infectious Disease"/>
            <person name="Wu L."/>
            <person name="Ma J."/>
        </authorList>
    </citation>
    <scope>NUCLEOTIDE SEQUENCE [LARGE SCALE GENOMIC DNA]</scope>
    <source>
        <strain evidence="5">NBRC 110044</strain>
    </source>
</reference>
<dbReference type="EMBL" id="BSOG01000002">
    <property type="protein sequence ID" value="GLR13468.1"/>
    <property type="molecule type" value="Genomic_DNA"/>
</dbReference>
<comment type="caution">
    <text evidence="4">The sequence shown here is derived from an EMBL/GenBank/DDBJ whole genome shotgun (WGS) entry which is preliminary data.</text>
</comment>
<evidence type="ECO:0000259" key="3">
    <source>
        <dbReference type="PROSITE" id="PS50930"/>
    </source>
</evidence>
<dbReference type="SUPFAM" id="SSF52172">
    <property type="entry name" value="CheY-like"/>
    <property type="match status" value="1"/>
</dbReference>
<keyword evidence="4" id="KW-0238">DNA-binding</keyword>
<organism evidence="4 5">
    <name type="scientific">Chitinimonas prasina</name>
    <dbReference type="NCBI Taxonomy" id="1434937"/>
    <lineage>
        <taxon>Bacteria</taxon>
        <taxon>Pseudomonadati</taxon>
        <taxon>Pseudomonadota</taxon>
        <taxon>Betaproteobacteria</taxon>
        <taxon>Neisseriales</taxon>
        <taxon>Chitinibacteraceae</taxon>
        <taxon>Chitinimonas</taxon>
    </lineage>
</organism>
<dbReference type="PANTHER" id="PTHR37299:SF1">
    <property type="entry name" value="STAGE 0 SPORULATION PROTEIN A HOMOLOG"/>
    <property type="match status" value="1"/>
</dbReference>
<name>A0ABQ5YG50_9NEIS</name>
<keyword evidence="1" id="KW-0597">Phosphoprotein</keyword>
<dbReference type="GO" id="GO:0003677">
    <property type="term" value="F:DNA binding"/>
    <property type="evidence" value="ECO:0007669"/>
    <property type="project" value="UniProtKB-KW"/>
</dbReference>
<evidence type="ECO:0000256" key="1">
    <source>
        <dbReference type="PROSITE-ProRule" id="PRU00169"/>
    </source>
</evidence>
<dbReference type="PANTHER" id="PTHR37299">
    <property type="entry name" value="TRANSCRIPTIONAL REGULATOR-RELATED"/>
    <property type="match status" value="1"/>
</dbReference>
<protein>
    <submittedName>
        <fullName evidence="4">DNA-binding response regulator</fullName>
    </submittedName>
</protein>
<sequence length="260" mass="28995">MTERQVPIRAMVVDDETPGRLNLRYALAGFPEWQLLAECSSAEQARAQWAVSPCDVAFLDIQMPGESGLKLARELSALAHPPVIVFVTAYERYAVEAFEAHALDYLLKPFDDERLAQTLARASSMLALRQGSYAEVLRRSLEAIETPASSYLDRITVRSVGAIESVDLGDIHFLSASGNYVSLHLEHRIVLHRATLSHMATLLDPRTFIRVHRSYLVRRQQMQQLRVTGDGTYALTLRNGSQVAVSSRYVDAVRAVLTLS</sequence>
<evidence type="ECO:0000313" key="5">
    <source>
        <dbReference type="Proteomes" id="UP001156706"/>
    </source>
</evidence>
<dbReference type="PROSITE" id="PS50110">
    <property type="entry name" value="RESPONSE_REGULATORY"/>
    <property type="match status" value="1"/>
</dbReference>
<keyword evidence="5" id="KW-1185">Reference proteome</keyword>
<dbReference type="InterPro" id="IPR007492">
    <property type="entry name" value="LytTR_DNA-bd_dom"/>
</dbReference>
<evidence type="ECO:0000259" key="2">
    <source>
        <dbReference type="PROSITE" id="PS50110"/>
    </source>
</evidence>
<dbReference type="SMART" id="SM00448">
    <property type="entry name" value="REC"/>
    <property type="match status" value="1"/>
</dbReference>
<dbReference type="Pfam" id="PF00072">
    <property type="entry name" value="Response_reg"/>
    <property type="match status" value="1"/>
</dbReference>
<accession>A0ABQ5YG50</accession>
<dbReference type="PROSITE" id="PS50930">
    <property type="entry name" value="HTH_LYTTR"/>
    <property type="match status" value="1"/>
</dbReference>
<gene>
    <name evidence="4" type="ORF">GCM10007907_22580</name>
</gene>
<dbReference type="RefSeq" id="WP_284196569.1">
    <property type="nucleotide sequence ID" value="NZ_BSOG01000002.1"/>
</dbReference>
<dbReference type="Gene3D" id="2.40.50.1020">
    <property type="entry name" value="LytTr DNA-binding domain"/>
    <property type="match status" value="1"/>
</dbReference>
<dbReference type="InterPro" id="IPR011006">
    <property type="entry name" value="CheY-like_superfamily"/>
</dbReference>
<dbReference type="InterPro" id="IPR046947">
    <property type="entry name" value="LytR-like"/>
</dbReference>